<feature type="transmembrane region" description="Helical" evidence="1">
    <location>
        <begin position="114"/>
        <end position="131"/>
    </location>
</feature>
<name>A0A369QNV4_9BACT</name>
<dbReference type="Proteomes" id="UP000253919">
    <property type="component" value="Unassembled WGS sequence"/>
</dbReference>
<dbReference type="EMBL" id="QASA01000001">
    <property type="protein sequence ID" value="RDC64956.1"/>
    <property type="molecule type" value="Genomic_DNA"/>
</dbReference>
<reference evidence="2 3" key="1">
    <citation type="submission" date="2018-04" db="EMBL/GenBank/DDBJ databases">
        <title>Adhaeribacter sp. HMF7616 genome sequencing and assembly.</title>
        <authorList>
            <person name="Kang H."/>
            <person name="Kang J."/>
            <person name="Cha I."/>
            <person name="Kim H."/>
            <person name="Joh K."/>
        </authorList>
    </citation>
    <scope>NUCLEOTIDE SEQUENCE [LARGE SCALE GENOMIC DNA]</scope>
    <source>
        <strain evidence="2 3">HMF7616</strain>
    </source>
</reference>
<evidence type="ECO:0000313" key="3">
    <source>
        <dbReference type="Proteomes" id="UP000253919"/>
    </source>
</evidence>
<evidence type="ECO:0000256" key="1">
    <source>
        <dbReference type="SAM" id="Phobius"/>
    </source>
</evidence>
<gene>
    <name evidence="2" type="ORF">AHMF7616_03578</name>
</gene>
<evidence type="ECO:0000313" key="2">
    <source>
        <dbReference type="EMBL" id="RDC64956.1"/>
    </source>
</evidence>
<keyword evidence="3" id="KW-1185">Reference proteome</keyword>
<sequence>MLNYLPLSLTCYSFATRMSRAVLQYLLSLCILLLSVYSQLYASTSQECICHSSKRTLARYAHVSDGIANGGSSKIIKATLSGTENENCKLIAAEIEEEKHGWVSFKKYLATSNYFTTLLYGLTLSCFGLFLKKRLPSGKHALYFSSYKWYLLFRVIRI</sequence>
<comment type="caution">
    <text evidence="2">The sequence shown here is derived from an EMBL/GenBank/DDBJ whole genome shotgun (WGS) entry which is preliminary data.</text>
</comment>
<keyword evidence="1" id="KW-1133">Transmembrane helix</keyword>
<dbReference type="AlphaFoldDB" id="A0A369QNV4"/>
<keyword evidence="1" id="KW-0812">Transmembrane</keyword>
<keyword evidence="1" id="KW-0472">Membrane</keyword>
<accession>A0A369QNV4</accession>
<feature type="transmembrane region" description="Helical" evidence="1">
    <location>
        <begin position="21"/>
        <end position="37"/>
    </location>
</feature>
<organism evidence="2 3">
    <name type="scientific">Adhaeribacter pallidiroseus</name>
    <dbReference type="NCBI Taxonomy" id="2072847"/>
    <lineage>
        <taxon>Bacteria</taxon>
        <taxon>Pseudomonadati</taxon>
        <taxon>Bacteroidota</taxon>
        <taxon>Cytophagia</taxon>
        <taxon>Cytophagales</taxon>
        <taxon>Hymenobacteraceae</taxon>
        <taxon>Adhaeribacter</taxon>
    </lineage>
</organism>
<protein>
    <submittedName>
        <fullName evidence="2">Uncharacterized protein</fullName>
    </submittedName>
</protein>
<proteinExistence type="predicted"/>